<feature type="transmembrane region" description="Helical" evidence="2">
    <location>
        <begin position="12"/>
        <end position="34"/>
    </location>
</feature>
<dbReference type="RefSeq" id="WP_194448198.1">
    <property type="nucleotide sequence ID" value="NZ_CP063849.1"/>
</dbReference>
<keyword evidence="2" id="KW-1133">Transmembrane helix</keyword>
<evidence type="ECO:0000313" key="3">
    <source>
        <dbReference type="EMBL" id="QOY86529.1"/>
    </source>
</evidence>
<accession>A0A7S7SIW3</accession>
<dbReference type="InterPro" id="IPR012902">
    <property type="entry name" value="N_methyl_site"/>
</dbReference>
<dbReference type="Pfam" id="PF07963">
    <property type="entry name" value="N_methyl"/>
    <property type="match status" value="1"/>
</dbReference>
<keyword evidence="2" id="KW-0472">Membrane</keyword>
<organism evidence="3 4">
    <name type="scientific">Paludibaculum fermentans</name>
    <dbReference type="NCBI Taxonomy" id="1473598"/>
    <lineage>
        <taxon>Bacteria</taxon>
        <taxon>Pseudomonadati</taxon>
        <taxon>Acidobacteriota</taxon>
        <taxon>Terriglobia</taxon>
        <taxon>Bryobacterales</taxon>
        <taxon>Bryobacteraceae</taxon>
        <taxon>Paludibaculum</taxon>
    </lineage>
</organism>
<dbReference type="EMBL" id="CP063849">
    <property type="protein sequence ID" value="QOY86529.1"/>
    <property type="molecule type" value="Genomic_DNA"/>
</dbReference>
<name>A0A7S7SIW3_PALFE</name>
<sequence>MRGRRGMTLIEVMIAVTLVSLLAVGMLFAIRVGLTAMESTTRRSNLNRRALGAQRILSAEVAGFLPVIARCGGSAVSEGGSNTPFFEGLPTVMRFASTYSLQGASRGAPQVAELFIVPGQNGEGLRLLLNEIPFTGPVGAGFLCQPPVADPATGQSMVRFAPPAPTPRSFVVADRLSACRFSYLQSNDVEPDRWVPAWTRQDLWPAAVRIDILPLERDSSRVPPMTFTGRFRPNRRPGEQFEY</sequence>
<evidence type="ECO:0000313" key="4">
    <source>
        <dbReference type="Proteomes" id="UP000593892"/>
    </source>
</evidence>
<feature type="region of interest" description="Disordered" evidence="1">
    <location>
        <begin position="224"/>
        <end position="243"/>
    </location>
</feature>
<dbReference type="AlphaFoldDB" id="A0A7S7SIW3"/>
<dbReference type="Proteomes" id="UP000593892">
    <property type="component" value="Chromosome"/>
</dbReference>
<proteinExistence type="predicted"/>
<dbReference type="KEGG" id="pfer:IRI77_27570"/>
<evidence type="ECO:0000256" key="2">
    <source>
        <dbReference type="SAM" id="Phobius"/>
    </source>
</evidence>
<dbReference type="PROSITE" id="PS00409">
    <property type="entry name" value="PROKAR_NTER_METHYL"/>
    <property type="match status" value="1"/>
</dbReference>
<evidence type="ECO:0000256" key="1">
    <source>
        <dbReference type="SAM" id="MobiDB-lite"/>
    </source>
</evidence>
<gene>
    <name evidence="3" type="ORF">IRI77_27570</name>
</gene>
<dbReference type="NCBIfam" id="TIGR02532">
    <property type="entry name" value="IV_pilin_GFxxxE"/>
    <property type="match status" value="1"/>
</dbReference>
<keyword evidence="4" id="KW-1185">Reference proteome</keyword>
<keyword evidence="2" id="KW-0812">Transmembrane</keyword>
<protein>
    <submittedName>
        <fullName evidence="3">Prepilin-type N-terminal cleavage/methylation domain-containing protein</fullName>
    </submittedName>
</protein>
<reference evidence="3 4" key="1">
    <citation type="submission" date="2020-10" db="EMBL/GenBank/DDBJ databases">
        <title>Complete genome sequence of Paludibaculum fermentans P105T, a facultatively anaerobic acidobacterium capable of dissimilatory Fe(III) reduction.</title>
        <authorList>
            <person name="Dedysh S.N."/>
            <person name="Beletsky A.V."/>
            <person name="Kulichevskaya I.S."/>
            <person name="Mardanov A.V."/>
            <person name="Ravin N.V."/>
        </authorList>
    </citation>
    <scope>NUCLEOTIDE SEQUENCE [LARGE SCALE GENOMIC DNA]</scope>
    <source>
        <strain evidence="3 4">P105</strain>
    </source>
</reference>